<reference evidence="2" key="1">
    <citation type="submission" date="2019-08" db="EMBL/GenBank/DDBJ databases">
        <authorList>
            <person name="Kucharzyk K."/>
            <person name="Murdoch R.W."/>
            <person name="Higgins S."/>
            <person name="Loffler F."/>
        </authorList>
    </citation>
    <scope>NUCLEOTIDE SEQUENCE</scope>
</reference>
<accession>A0A645CUR2</accession>
<keyword evidence="1" id="KW-0472">Membrane</keyword>
<comment type="caution">
    <text evidence="2">The sequence shown here is derived from an EMBL/GenBank/DDBJ whole genome shotgun (WGS) entry which is preliminary data.</text>
</comment>
<organism evidence="2">
    <name type="scientific">bioreactor metagenome</name>
    <dbReference type="NCBI Taxonomy" id="1076179"/>
    <lineage>
        <taxon>unclassified sequences</taxon>
        <taxon>metagenomes</taxon>
        <taxon>ecological metagenomes</taxon>
    </lineage>
</organism>
<proteinExistence type="predicted"/>
<keyword evidence="1" id="KW-1133">Transmembrane helix</keyword>
<name>A0A645CUR2_9ZZZZ</name>
<feature type="transmembrane region" description="Helical" evidence="1">
    <location>
        <begin position="46"/>
        <end position="64"/>
    </location>
</feature>
<evidence type="ECO:0000313" key="2">
    <source>
        <dbReference type="EMBL" id="MPM80634.1"/>
    </source>
</evidence>
<dbReference type="AlphaFoldDB" id="A0A645CUR2"/>
<sequence>MSEKKVRNKFKTYIWDYYLTNREIGRQNDEYNREHPEKGLNSNAKVYLAIIILGLIGIIVKYFIL</sequence>
<evidence type="ECO:0000256" key="1">
    <source>
        <dbReference type="SAM" id="Phobius"/>
    </source>
</evidence>
<gene>
    <name evidence="2" type="ORF">SDC9_127684</name>
</gene>
<protein>
    <submittedName>
        <fullName evidence="2">Uncharacterized protein</fullName>
    </submittedName>
</protein>
<keyword evidence="1" id="KW-0812">Transmembrane</keyword>
<dbReference type="EMBL" id="VSSQ01030205">
    <property type="protein sequence ID" value="MPM80634.1"/>
    <property type="molecule type" value="Genomic_DNA"/>
</dbReference>